<feature type="domain" description="Integrase catalytic" evidence="1">
    <location>
        <begin position="69"/>
        <end position="131"/>
    </location>
</feature>
<proteinExistence type="predicted"/>
<comment type="caution">
    <text evidence="2">The sequence shown here is derived from an EMBL/GenBank/DDBJ whole genome shotgun (WGS) entry which is preliminary data.</text>
</comment>
<dbReference type="SUPFAM" id="SSF53098">
    <property type="entry name" value="Ribonuclease H-like"/>
    <property type="match status" value="1"/>
</dbReference>
<evidence type="ECO:0000259" key="1">
    <source>
        <dbReference type="Pfam" id="PF13683"/>
    </source>
</evidence>
<reference evidence="2 3" key="1">
    <citation type="submission" date="2018-02" db="EMBL/GenBank/DDBJ databases">
        <title>Comparative analysis of genomes of three Brevibacillus laterosporus strains producers of potent antimicrobials isolated from silage.</title>
        <authorList>
            <person name="Kojic M."/>
            <person name="Miljkovic M."/>
            <person name="Studholme D."/>
            <person name="Filipic B."/>
        </authorList>
    </citation>
    <scope>NUCLEOTIDE SEQUENCE [LARGE SCALE GENOMIC DNA]</scope>
    <source>
        <strain evidence="2 3">BGSP11</strain>
    </source>
</reference>
<evidence type="ECO:0000313" key="2">
    <source>
        <dbReference type="EMBL" id="PPA90240.1"/>
    </source>
</evidence>
<sequence length="143" mass="17096">MLKQHRERANVRIRGRFGLFYINDYSAKIKRESYSSLSLYILSKRILGLRSVTRKKYIPQKGAKPVENKIRHFYSRKGTPYNNVGIESLQKEEIYRTSYEDFEEAKRALFSYIEGFYNRNRIHSSIDYQTPQELEEKILSKIT</sequence>
<evidence type="ECO:0000313" key="3">
    <source>
        <dbReference type="Proteomes" id="UP000239759"/>
    </source>
</evidence>
<protein>
    <recommendedName>
        <fullName evidence="1">Integrase catalytic domain-containing protein</fullName>
    </recommendedName>
</protein>
<dbReference type="InterPro" id="IPR050900">
    <property type="entry name" value="Transposase_IS3/IS150/IS904"/>
</dbReference>
<dbReference type="InterPro" id="IPR012337">
    <property type="entry name" value="RNaseH-like_sf"/>
</dbReference>
<accession>A0AAP8U2W1</accession>
<dbReference type="Proteomes" id="UP000239759">
    <property type="component" value="Unassembled WGS sequence"/>
</dbReference>
<dbReference type="EMBL" id="PRKQ01000052">
    <property type="protein sequence ID" value="PPA90240.1"/>
    <property type="molecule type" value="Genomic_DNA"/>
</dbReference>
<dbReference type="InterPro" id="IPR001584">
    <property type="entry name" value="Integrase_cat-core"/>
</dbReference>
<name>A0AAP8U2W1_BRELA</name>
<dbReference type="PANTHER" id="PTHR46889:SF7">
    <property type="entry name" value="TRANSPOSASE FOR INSERTION SEQUENCE ELEMENT IS904"/>
    <property type="match status" value="1"/>
</dbReference>
<dbReference type="PANTHER" id="PTHR46889">
    <property type="entry name" value="TRANSPOSASE INSF FOR INSERTION SEQUENCE IS3B-RELATED"/>
    <property type="match status" value="1"/>
</dbReference>
<gene>
    <name evidence="2" type="ORF">C4A77_24860</name>
</gene>
<dbReference type="GO" id="GO:0015074">
    <property type="term" value="P:DNA integration"/>
    <property type="evidence" value="ECO:0007669"/>
    <property type="project" value="InterPro"/>
</dbReference>
<dbReference type="AlphaFoldDB" id="A0AAP8U2W1"/>
<organism evidence="2 3">
    <name type="scientific">Brevibacillus laterosporus</name>
    <name type="common">Bacillus laterosporus</name>
    <dbReference type="NCBI Taxonomy" id="1465"/>
    <lineage>
        <taxon>Bacteria</taxon>
        <taxon>Bacillati</taxon>
        <taxon>Bacillota</taxon>
        <taxon>Bacilli</taxon>
        <taxon>Bacillales</taxon>
        <taxon>Paenibacillaceae</taxon>
        <taxon>Brevibacillus</taxon>
    </lineage>
</organism>
<dbReference type="Pfam" id="PF13683">
    <property type="entry name" value="rve_3"/>
    <property type="match status" value="1"/>
</dbReference>